<organism evidence="1">
    <name type="scientific">Ralstonia syzygii R24</name>
    <dbReference type="NCBI Taxonomy" id="907261"/>
    <lineage>
        <taxon>Bacteria</taxon>
        <taxon>Pseudomonadati</taxon>
        <taxon>Pseudomonadota</taxon>
        <taxon>Betaproteobacteria</taxon>
        <taxon>Burkholderiales</taxon>
        <taxon>Burkholderiaceae</taxon>
        <taxon>Ralstonia</taxon>
        <taxon>Ralstonia solanacearum species complex</taxon>
    </lineage>
</organism>
<reference evidence="1" key="2">
    <citation type="submission" date="2011-04" db="EMBL/GenBank/DDBJ databases">
        <authorList>
            <person name="Genoscope - CEA"/>
        </authorList>
    </citation>
    <scope>NUCLEOTIDE SEQUENCE</scope>
    <source>
        <strain evidence="1">R24</strain>
    </source>
</reference>
<name>G3AAG8_9RALS</name>
<gene>
    <name evidence="1" type="ORF">RALSY_mp10604</name>
</gene>
<dbReference type="AlphaFoldDB" id="G3AAG8"/>
<reference evidence="1" key="1">
    <citation type="journal article" date="2011" name="PLoS ONE">
        <title>Ralstonia syzygii, the Blood Disease Bacterium and some Asian R. solanacearum strains form a single genomic species despite divergent lifestyles.</title>
        <authorList>
            <person name="Remenant B."/>
            <person name="de Cambiaire J.C."/>
            <person name="Cellier G."/>
            <person name="Jacobs J.M."/>
            <person name="Mangenot S."/>
            <person name="Barbe V."/>
            <person name="Lajus A."/>
            <person name="Vallenet D."/>
            <person name="Medigue C."/>
            <person name="Fegan M."/>
            <person name="Allen C."/>
            <person name="Prior P."/>
        </authorList>
    </citation>
    <scope>NUCLEOTIDE SEQUENCE</scope>
    <source>
        <strain evidence="1">R24</strain>
    </source>
</reference>
<protein>
    <recommendedName>
        <fullName evidence="2">DUF3396 domain-containing protein</fullName>
    </recommendedName>
</protein>
<dbReference type="RefSeq" id="WP_275795351.1">
    <property type="nucleotide sequence ID" value="NZ_CP115945.1"/>
</dbReference>
<dbReference type="InterPro" id="IPR021815">
    <property type="entry name" value="TsiV"/>
</dbReference>
<evidence type="ECO:0000313" key="1">
    <source>
        <dbReference type="EMBL" id="CCA88065.1"/>
    </source>
</evidence>
<proteinExistence type="predicted"/>
<dbReference type="Pfam" id="PF11876">
    <property type="entry name" value="TsiV"/>
    <property type="match status" value="1"/>
</dbReference>
<sequence>MIADPFYWLNVHIHGLHQVSYAERSDARDVAVPCVIGTVFFRHGSTPAVRSAIRECVDDYLELFGEHIVGGMSVDGAYCGKSAKGIDNIRAAITSTPGTQRLRMELSSVPDAETAREYHLAVETAENVYEAKFGLVSCLKFSIPARLFLRIQNHRIYQGLLLRICSRLDICGGYGGLSVMLPYHYRRYQSQEYRLARTYTGLEADVDPFSIRRLCAPLHFKSVNWYTILGDNAIAELGGVDALHARADDRIIDLMRAGNGLLVRAGKYPSLGAPEEGLPAAYVSANRLLRRARLPSHPPLHSNSVPGLGFDQAATDRWIRRFDIETEVWHSGQRSPETGVWEALCANSQPRHLVAGEIFPNMHYLNHDRALVIGPVDWQKADTRFAASSSRLQSESDDTL</sequence>
<accession>G3AAG8</accession>
<dbReference type="EMBL" id="FR854090">
    <property type="protein sequence ID" value="CCA88065.1"/>
    <property type="molecule type" value="Genomic_DNA"/>
</dbReference>
<evidence type="ECO:0008006" key="2">
    <source>
        <dbReference type="Google" id="ProtNLM"/>
    </source>
</evidence>